<proteinExistence type="predicted"/>
<dbReference type="EMBL" id="JAUJDW010000010">
    <property type="protein sequence ID" value="KAK0660644.1"/>
    <property type="molecule type" value="Genomic_DNA"/>
</dbReference>
<dbReference type="AlphaFoldDB" id="A0AA39YY19"/>
<evidence type="ECO:0000256" key="2">
    <source>
        <dbReference type="SAM" id="Phobius"/>
    </source>
</evidence>
<reference evidence="3" key="1">
    <citation type="submission" date="2023-06" db="EMBL/GenBank/DDBJ databases">
        <title>Multi-omics analyses reveal the molecular pathogenesis toolkit of Lasiodiplodia hormozganensis, a cross-kingdom pathogen.</title>
        <authorList>
            <person name="Felix C."/>
            <person name="Meneses R."/>
            <person name="Goncalves M.F.M."/>
            <person name="Tilleman L."/>
            <person name="Duarte A.S."/>
            <person name="Jorrin-Novo J.V."/>
            <person name="Van De Peer Y."/>
            <person name="Deforce D."/>
            <person name="Van Nieuwerburgh F."/>
            <person name="Esteves A.C."/>
            <person name="Alves A."/>
        </authorList>
    </citation>
    <scope>NUCLEOTIDE SEQUENCE</scope>
    <source>
        <strain evidence="3">CBS 339.90</strain>
    </source>
</reference>
<feature type="compositionally biased region" description="Polar residues" evidence="1">
    <location>
        <begin position="82"/>
        <end position="101"/>
    </location>
</feature>
<gene>
    <name evidence="3" type="ORF">DIS24_g3080</name>
</gene>
<keyword evidence="2" id="KW-0812">Transmembrane</keyword>
<accession>A0AA39YY19</accession>
<protein>
    <submittedName>
        <fullName evidence="3">Uncharacterized protein</fullName>
    </submittedName>
</protein>
<comment type="caution">
    <text evidence="3">The sequence shown here is derived from an EMBL/GenBank/DDBJ whole genome shotgun (WGS) entry which is preliminary data.</text>
</comment>
<dbReference type="Proteomes" id="UP001175001">
    <property type="component" value="Unassembled WGS sequence"/>
</dbReference>
<feature type="transmembrane region" description="Helical" evidence="2">
    <location>
        <begin position="20"/>
        <end position="39"/>
    </location>
</feature>
<evidence type="ECO:0000256" key="1">
    <source>
        <dbReference type="SAM" id="MobiDB-lite"/>
    </source>
</evidence>
<organism evidence="3 4">
    <name type="scientific">Lasiodiplodia hormozganensis</name>
    <dbReference type="NCBI Taxonomy" id="869390"/>
    <lineage>
        <taxon>Eukaryota</taxon>
        <taxon>Fungi</taxon>
        <taxon>Dikarya</taxon>
        <taxon>Ascomycota</taxon>
        <taxon>Pezizomycotina</taxon>
        <taxon>Dothideomycetes</taxon>
        <taxon>Dothideomycetes incertae sedis</taxon>
        <taxon>Botryosphaeriales</taxon>
        <taxon>Botryosphaeriaceae</taxon>
        <taxon>Lasiodiplodia</taxon>
    </lineage>
</organism>
<keyword evidence="4" id="KW-1185">Reference proteome</keyword>
<evidence type="ECO:0000313" key="3">
    <source>
        <dbReference type="EMBL" id="KAK0660644.1"/>
    </source>
</evidence>
<feature type="region of interest" description="Disordered" evidence="1">
    <location>
        <begin position="67"/>
        <end position="105"/>
    </location>
</feature>
<name>A0AA39YY19_9PEZI</name>
<keyword evidence="2" id="KW-0472">Membrane</keyword>
<evidence type="ECO:0000313" key="4">
    <source>
        <dbReference type="Proteomes" id="UP001175001"/>
    </source>
</evidence>
<keyword evidence="2" id="KW-1133">Transmembrane helix</keyword>
<sequence>MGRAHYVWVEYLIDILESGLFIMTTASKITAMYLTWVIIELSTSTMRMSELISTALSHEVKSHVKIENRRGFTKMPGMSGTHPATMSTDKGPQEAPTGTTNTDHEAVLLDEPWNEVPHNAPQTLKAGVGS</sequence>